<evidence type="ECO:0000313" key="2">
    <source>
        <dbReference type="Proteomes" id="UP000315540"/>
    </source>
</evidence>
<protein>
    <submittedName>
        <fullName evidence="1">Uncharacterized protein</fullName>
    </submittedName>
</protein>
<gene>
    <name evidence="1" type="ORF">FHK87_07295</name>
</gene>
<keyword evidence="2" id="KW-1185">Reference proteome</keyword>
<dbReference type="OrthoDB" id="1436876at2"/>
<comment type="caution">
    <text evidence="1">The sequence shown here is derived from an EMBL/GenBank/DDBJ whole genome shotgun (WGS) entry which is preliminary data.</text>
</comment>
<organism evidence="1 2">
    <name type="scientific">Aquimarina algicola</name>
    <dbReference type="NCBI Taxonomy" id="2589995"/>
    <lineage>
        <taxon>Bacteria</taxon>
        <taxon>Pseudomonadati</taxon>
        <taxon>Bacteroidota</taxon>
        <taxon>Flavobacteriia</taxon>
        <taxon>Flavobacteriales</taxon>
        <taxon>Flavobacteriaceae</taxon>
        <taxon>Aquimarina</taxon>
    </lineage>
</organism>
<dbReference type="EMBL" id="VFWZ01000002">
    <property type="protein sequence ID" value="TPN87382.1"/>
    <property type="molecule type" value="Genomic_DNA"/>
</dbReference>
<sequence>MKLFLTSLLIILFFTNCKKDTYHIYSLDKKNCITVKDIGKIRYIIDGKHSSVPNDNYIKLDISGIASIGDGLAGCWNNGNFKWDIVNDKSIIIENKLDPAKFRFSNTLPVDDRGIPTQNKYRNNNCFTFDFLRGELLPDQGAIIE</sequence>
<dbReference type="RefSeq" id="WP_140592024.1">
    <property type="nucleotide sequence ID" value="NZ_VFWZ01000002.1"/>
</dbReference>
<reference evidence="1 2" key="1">
    <citation type="submission" date="2019-06" db="EMBL/GenBank/DDBJ databases">
        <authorList>
            <person name="Meng X."/>
        </authorList>
    </citation>
    <scope>NUCLEOTIDE SEQUENCE [LARGE SCALE GENOMIC DNA]</scope>
    <source>
        <strain evidence="1 2">M625</strain>
    </source>
</reference>
<dbReference type="Proteomes" id="UP000315540">
    <property type="component" value="Unassembled WGS sequence"/>
</dbReference>
<accession>A0A504JF91</accession>
<proteinExistence type="predicted"/>
<dbReference type="AlphaFoldDB" id="A0A504JF91"/>
<evidence type="ECO:0000313" key="1">
    <source>
        <dbReference type="EMBL" id="TPN87382.1"/>
    </source>
</evidence>
<name>A0A504JF91_9FLAO</name>